<protein>
    <submittedName>
        <fullName evidence="4">Response regulator</fullName>
    </submittedName>
</protein>
<feature type="domain" description="Response regulatory" evidence="3">
    <location>
        <begin position="13"/>
        <end position="126"/>
    </location>
</feature>
<dbReference type="InterPro" id="IPR050595">
    <property type="entry name" value="Bact_response_regulator"/>
</dbReference>
<dbReference type="EMBL" id="JABFDB010000002">
    <property type="protein sequence ID" value="NYZ19332.1"/>
    <property type="molecule type" value="Genomic_DNA"/>
</dbReference>
<dbReference type="PANTHER" id="PTHR44591:SF3">
    <property type="entry name" value="RESPONSE REGULATORY DOMAIN-CONTAINING PROTEIN"/>
    <property type="match status" value="1"/>
</dbReference>
<name>A0ABX2T5H5_9PROT</name>
<evidence type="ECO:0000313" key="5">
    <source>
        <dbReference type="Proteomes" id="UP000584642"/>
    </source>
</evidence>
<evidence type="ECO:0000256" key="1">
    <source>
        <dbReference type="ARBA" id="ARBA00022553"/>
    </source>
</evidence>
<dbReference type="InterPro" id="IPR011006">
    <property type="entry name" value="CheY-like_superfamily"/>
</dbReference>
<dbReference type="RefSeq" id="WP_180281083.1">
    <property type="nucleotide sequence ID" value="NZ_JABFDB010000002.1"/>
</dbReference>
<evidence type="ECO:0000313" key="4">
    <source>
        <dbReference type="EMBL" id="NYZ19332.1"/>
    </source>
</evidence>
<dbReference type="Proteomes" id="UP000584642">
    <property type="component" value="Unassembled WGS sequence"/>
</dbReference>
<proteinExistence type="predicted"/>
<dbReference type="CDD" id="cd00156">
    <property type="entry name" value="REC"/>
    <property type="match status" value="1"/>
</dbReference>
<keyword evidence="5" id="KW-1185">Reference proteome</keyword>
<feature type="modified residue" description="4-aspartylphosphate" evidence="2">
    <location>
        <position position="62"/>
    </location>
</feature>
<dbReference type="PANTHER" id="PTHR44591">
    <property type="entry name" value="STRESS RESPONSE REGULATOR PROTEIN 1"/>
    <property type="match status" value="1"/>
</dbReference>
<dbReference type="Pfam" id="PF00072">
    <property type="entry name" value="Response_reg"/>
    <property type="match status" value="1"/>
</dbReference>
<gene>
    <name evidence="4" type="ORF">HND93_06385</name>
</gene>
<organism evidence="4 5">
    <name type="scientific">Azospirillum oleiclasticum</name>
    <dbReference type="NCBI Taxonomy" id="2735135"/>
    <lineage>
        <taxon>Bacteria</taxon>
        <taxon>Pseudomonadati</taxon>
        <taxon>Pseudomonadota</taxon>
        <taxon>Alphaproteobacteria</taxon>
        <taxon>Rhodospirillales</taxon>
        <taxon>Azospirillaceae</taxon>
        <taxon>Azospirillum</taxon>
    </lineage>
</organism>
<comment type="caution">
    <text evidence="4">The sequence shown here is derived from an EMBL/GenBank/DDBJ whole genome shotgun (WGS) entry which is preliminary data.</text>
</comment>
<dbReference type="SMART" id="SM00448">
    <property type="entry name" value="REC"/>
    <property type="match status" value="1"/>
</dbReference>
<sequence>MVSQIGGPDGVPHVLVVDDEFLVAILFEDALRERGFRVTVCHSGVDALAVQDTDPAAAVVTDLRMPGMNGMELLSRLRERWPDMPVLVVSGWLGESGNAHQENARTGYLAKPVSPRAVAERLTAMLDAR</sequence>
<accession>A0ABX2T5H5</accession>
<reference evidence="4 5" key="1">
    <citation type="submission" date="2020-05" db="EMBL/GenBank/DDBJ databases">
        <title>Azospirillum oleiclasticum sp. nov, a nitrogen-fixing and heavy crude oil-emulsifying bacterium isolated from the crude oil of Yumen Oilfield.</title>
        <authorList>
            <person name="Wu D."/>
            <person name="Cai M."/>
            <person name="Zhang X."/>
        </authorList>
    </citation>
    <scope>NUCLEOTIDE SEQUENCE [LARGE SCALE GENOMIC DNA]</scope>
    <source>
        <strain evidence="4 5">ROY-1-1-2</strain>
    </source>
</reference>
<keyword evidence="1 2" id="KW-0597">Phosphoprotein</keyword>
<dbReference type="PROSITE" id="PS50110">
    <property type="entry name" value="RESPONSE_REGULATORY"/>
    <property type="match status" value="1"/>
</dbReference>
<evidence type="ECO:0000256" key="2">
    <source>
        <dbReference type="PROSITE-ProRule" id="PRU00169"/>
    </source>
</evidence>
<dbReference type="SUPFAM" id="SSF52172">
    <property type="entry name" value="CheY-like"/>
    <property type="match status" value="1"/>
</dbReference>
<dbReference type="InterPro" id="IPR001789">
    <property type="entry name" value="Sig_transdc_resp-reg_receiver"/>
</dbReference>
<evidence type="ECO:0000259" key="3">
    <source>
        <dbReference type="PROSITE" id="PS50110"/>
    </source>
</evidence>
<dbReference type="Gene3D" id="3.40.50.2300">
    <property type="match status" value="1"/>
</dbReference>